<dbReference type="Proteomes" id="UP000249396">
    <property type="component" value="Unassembled WGS sequence"/>
</dbReference>
<feature type="transmembrane region" description="Helical" evidence="6">
    <location>
        <begin position="82"/>
        <end position="103"/>
    </location>
</feature>
<dbReference type="AlphaFoldDB" id="A0A2W4QL81"/>
<gene>
    <name evidence="7" type="ORF">DM484_23900</name>
</gene>
<dbReference type="EMBL" id="QJPH01000474">
    <property type="protein sequence ID" value="PZN72822.1"/>
    <property type="molecule type" value="Genomic_DNA"/>
</dbReference>
<proteinExistence type="predicted"/>
<name>A0A2W4QL81_9GAMM</name>
<protein>
    <submittedName>
        <fullName evidence="7">F0F1 ATP synthase assembly protein I</fullName>
    </submittedName>
</protein>
<keyword evidence="3 6" id="KW-0812">Transmembrane</keyword>
<evidence type="ECO:0000313" key="8">
    <source>
        <dbReference type="Proteomes" id="UP000249396"/>
    </source>
</evidence>
<sequence>MLTILIVFALAWTFTGKQQGMSALFGGLIGFLPNIVFAFLFGRKDPGKTANQVVKAFYFGETLKLALTALLFIIVFQLPGISALPLFIAFAAVMAVFWFSLLLSNYQK</sequence>
<comment type="caution">
    <text evidence="7">The sequence shown here is derived from an EMBL/GenBank/DDBJ whole genome shotgun (WGS) entry which is preliminary data.</text>
</comment>
<dbReference type="Pfam" id="PF03899">
    <property type="entry name" value="ATP-synt_I"/>
    <property type="match status" value="1"/>
</dbReference>
<feature type="transmembrane region" description="Helical" evidence="6">
    <location>
        <begin position="53"/>
        <end position="76"/>
    </location>
</feature>
<reference evidence="7 8" key="1">
    <citation type="journal article" date="2018" name="Aquat. Microb. Ecol.">
        <title>Gammaproteobacterial methanotrophs dominate.</title>
        <authorList>
            <person name="Rissanen A.J."/>
            <person name="Saarenheimo J."/>
            <person name="Tiirola M."/>
            <person name="Peura S."/>
            <person name="Aalto S.L."/>
            <person name="Karvinen A."/>
            <person name="Nykanen H."/>
        </authorList>
    </citation>
    <scope>NUCLEOTIDE SEQUENCE [LARGE SCALE GENOMIC DNA]</scope>
    <source>
        <strain evidence="7">AMbin10</strain>
    </source>
</reference>
<feature type="transmembrane region" description="Helical" evidence="6">
    <location>
        <begin position="23"/>
        <end position="41"/>
    </location>
</feature>
<dbReference type="InterPro" id="IPR005598">
    <property type="entry name" value="ATP_synth_I"/>
</dbReference>
<evidence type="ECO:0000256" key="1">
    <source>
        <dbReference type="ARBA" id="ARBA00004651"/>
    </source>
</evidence>
<keyword evidence="4 6" id="KW-1133">Transmembrane helix</keyword>
<dbReference type="GO" id="GO:0005886">
    <property type="term" value="C:plasma membrane"/>
    <property type="evidence" value="ECO:0007669"/>
    <property type="project" value="UniProtKB-SubCell"/>
</dbReference>
<evidence type="ECO:0000256" key="6">
    <source>
        <dbReference type="SAM" id="Phobius"/>
    </source>
</evidence>
<evidence type="ECO:0000313" key="7">
    <source>
        <dbReference type="EMBL" id="PZN72822.1"/>
    </source>
</evidence>
<comment type="subcellular location">
    <subcellularLocation>
        <location evidence="1">Cell membrane</location>
        <topology evidence="1">Multi-pass membrane protein</topology>
    </subcellularLocation>
</comment>
<organism evidence="7 8">
    <name type="scientific">Candidatus Methylumidiphilus alinenensis</name>
    <dbReference type="NCBI Taxonomy" id="2202197"/>
    <lineage>
        <taxon>Bacteria</taxon>
        <taxon>Pseudomonadati</taxon>
        <taxon>Pseudomonadota</taxon>
        <taxon>Gammaproteobacteria</taxon>
        <taxon>Methylococcales</taxon>
        <taxon>Candidatus Methylumidiphilus</taxon>
    </lineage>
</organism>
<keyword evidence="2" id="KW-1003">Cell membrane</keyword>
<evidence type="ECO:0000256" key="3">
    <source>
        <dbReference type="ARBA" id="ARBA00022692"/>
    </source>
</evidence>
<accession>A0A2W4QL81</accession>
<evidence type="ECO:0000256" key="4">
    <source>
        <dbReference type="ARBA" id="ARBA00022989"/>
    </source>
</evidence>
<keyword evidence="5 6" id="KW-0472">Membrane</keyword>
<evidence type="ECO:0000256" key="5">
    <source>
        <dbReference type="ARBA" id="ARBA00023136"/>
    </source>
</evidence>
<evidence type="ECO:0000256" key="2">
    <source>
        <dbReference type="ARBA" id="ARBA00022475"/>
    </source>
</evidence>